<feature type="transmembrane region" description="Helical" evidence="18">
    <location>
        <begin position="66"/>
        <end position="89"/>
    </location>
</feature>
<dbReference type="InterPro" id="IPR001460">
    <property type="entry name" value="PCN-bd_Tpept"/>
</dbReference>
<comment type="catalytic activity">
    <reaction evidence="16">
        <text>Preferential cleavage: (Ac)2-L-Lys-D-Ala-|-D-Ala. Also transpeptidation of peptidyl-alanyl moieties that are N-acyl substituents of D-alanine.</text>
        <dbReference type="EC" id="3.4.16.4"/>
    </reaction>
</comment>
<comment type="caution">
    <text evidence="21">The sequence shown here is derived from an EMBL/GenBank/DDBJ whole genome shotgun (WGS) entry which is preliminary data.</text>
</comment>
<comment type="pathway">
    <text evidence="2">Cell wall biogenesis; peptidoglycan biosynthesis.</text>
</comment>
<comment type="catalytic activity">
    <reaction evidence="17">
        <text>[GlcNAc-(1-&gt;4)-Mur2Ac(oyl-L-Ala-gamma-D-Glu-L-Lys-D-Ala-D-Ala)](n)-di-trans,octa-cis-undecaprenyl diphosphate + beta-D-GlcNAc-(1-&gt;4)-Mur2Ac(oyl-L-Ala-gamma-D-Glu-L-Lys-D-Ala-D-Ala)-di-trans,octa-cis-undecaprenyl diphosphate = [GlcNAc-(1-&gt;4)-Mur2Ac(oyl-L-Ala-gamma-D-Glu-L-Lys-D-Ala-D-Ala)](n+1)-di-trans,octa-cis-undecaprenyl diphosphate + di-trans,octa-cis-undecaprenyl diphosphate + H(+)</text>
        <dbReference type="Rhea" id="RHEA:23708"/>
        <dbReference type="Rhea" id="RHEA-COMP:9602"/>
        <dbReference type="Rhea" id="RHEA-COMP:9603"/>
        <dbReference type="ChEBI" id="CHEBI:15378"/>
        <dbReference type="ChEBI" id="CHEBI:58405"/>
        <dbReference type="ChEBI" id="CHEBI:60033"/>
        <dbReference type="ChEBI" id="CHEBI:78435"/>
        <dbReference type="EC" id="2.4.99.28"/>
    </reaction>
</comment>
<evidence type="ECO:0000256" key="16">
    <source>
        <dbReference type="ARBA" id="ARBA00034000"/>
    </source>
</evidence>
<dbReference type="InterPro" id="IPR001264">
    <property type="entry name" value="Glyco_trans_51"/>
</dbReference>
<evidence type="ECO:0000256" key="2">
    <source>
        <dbReference type="ARBA" id="ARBA00004752"/>
    </source>
</evidence>
<dbReference type="NCBIfam" id="TIGR02074">
    <property type="entry name" value="PBP_1a_fam"/>
    <property type="match status" value="1"/>
</dbReference>
<dbReference type="PANTHER" id="PTHR32282">
    <property type="entry name" value="BINDING PROTEIN TRANSPEPTIDASE, PUTATIVE-RELATED"/>
    <property type="match status" value="1"/>
</dbReference>
<protein>
    <submittedName>
        <fullName evidence="21">PBP1A family penicillin-binding protein</fullName>
    </submittedName>
</protein>
<dbReference type="InterPro" id="IPR012338">
    <property type="entry name" value="Beta-lactam/transpept-like"/>
</dbReference>
<dbReference type="Proteomes" id="UP000474777">
    <property type="component" value="Unassembled WGS sequence"/>
</dbReference>
<gene>
    <name evidence="21" type="ORF">GXP69_07785</name>
</gene>
<comment type="similarity">
    <text evidence="4">In the N-terminal section; belongs to the glycosyltransferase 51 family.</text>
</comment>
<keyword evidence="15" id="KW-0961">Cell wall biogenesis/degradation</keyword>
<dbReference type="SUPFAM" id="SSF53955">
    <property type="entry name" value="Lysozyme-like"/>
    <property type="match status" value="1"/>
</dbReference>
<dbReference type="InterPro" id="IPR023346">
    <property type="entry name" value="Lysozyme-like_dom_sf"/>
</dbReference>
<evidence type="ECO:0000256" key="13">
    <source>
        <dbReference type="ARBA" id="ARBA00023136"/>
    </source>
</evidence>
<evidence type="ECO:0000256" key="4">
    <source>
        <dbReference type="ARBA" id="ARBA00007739"/>
    </source>
</evidence>
<keyword evidence="8" id="KW-0328">Glycosyltransferase</keyword>
<dbReference type="PANTHER" id="PTHR32282:SF11">
    <property type="entry name" value="PENICILLIN-BINDING PROTEIN 1B"/>
    <property type="match status" value="1"/>
</dbReference>
<feature type="domain" description="Penicillin-binding protein transpeptidase" evidence="19">
    <location>
        <begin position="472"/>
        <end position="706"/>
    </location>
</feature>
<dbReference type="GO" id="GO:0008658">
    <property type="term" value="F:penicillin binding"/>
    <property type="evidence" value="ECO:0007669"/>
    <property type="project" value="InterPro"/>
</dbReference>
<keyword evidence="22" id="KW-1185">Reference proteome</keyword>
<comment type="similarity">
    <text evidence="3">In the C-terminal section; belongs to the transpeptidase family.</text>
</comment>
<keyword evidence="14" id="KW-0511">Multifunctional enzyme</keyword>
<dbReference type="GO" id="GO:0009252">
    <property type="term" value="P:peptidoglycan biosynthetic process"/>
    <property type="evidence" value="ECO:0007669"/>
    <property type="project" value="UniProtKB-KW"/>
</dbReference>
<keyword evidence="18" id="KW-1133">Transmembrane helix</keyword>
<dbReference type="AlphaFoldDB" id="A0A6B3LVY1"/>
<dbReference type="GO" id="GO:0006508">
    <property type="term" value="P:proteolysis"/>
    <property type="evidence" value="ECO:0007669"/>
    <property type="project" value="UniProtKB-KW"/>
</dbReference>
<keyword evidence="6" id="KW-0121">Carboxypeptidase</keyword>
<dbReference type="GO" id="GO:0030288">
    <property type="term" value="C:outer membrane-bounded periplasmic space"/>
    <property type="evidence" value="ECO:0007669"/>
    <property type="project" value="TreeGrafter"/>
</dbReference>
<dbReference type="Pfam" id="PF00905">
    <property type="entry name" value="Transpeptidase"/>
    <property type="match status" value="1"/>
</dbReference>
<evidence type="ECO:0000256" key="11">
    <source>
        <dbReference type="ARBA" id="ARBA00022960"/>
    </source>
</evidence>
<comment type="subcellular location">
    <subcellularLocation>
        <location evidence="1">Cell membrane</location>
    </subcellularLocation>
</comment>
<evidence type="ECO:0000256" key="3">
    <source>
        <dbReference type="ARBA" id="ARBA00007090"/>
    </source>
</evidence>
<keyword evidence="9" id="KW-0808">Transferase</keyword>
<keyword evidence="11" id="KW-0133">Cell shape</keyword>
<feature type="domain" description="Glycosyl transferase family 51" evidence="20">
    <location>
        <begin position="118"/>
        <end position="294"/>
    </location>
</feature>
<dbReference type="GO" id="GO:0071555">
    <property type="term" value="P:cell wall organization"/>
    <property type="evidence" value="ECO:0007669"/>
    <property type="project" value="UniProtKB-KW"/>
</dbReference>
<sequence>MKRALLKLIRLIVIGILEPLARFMKVEWSAFFRSQKPKLTIAYWKQKWARLSTFNWRRDRRSMLRIAYRTGLYLVLLFTFFYLLVYMGAMGAMPSRNELKSVQNNTASEVYSADGVLLGRYYIQDRTNVKYTDIAPAAIHALIATEDARFYEHAGVDVRSLGRVIVKSILMQDQSAGGGSTLSQQLAKNLYPRKNYWFWDMPVNKLREIIIARKLEGIYSKEELLELYLNTVPMGGNLYGIERASSRFFNKSAADLKTEEAAVLIGMLKATTTYNPRLNPEKSKIRRNVVLSQMVKYGYLEADKAEELKKKPLKLDYKVTNHNDGMAPYFREQLRLELVDWAASKKKKNGEPYNLYTDGLKIYTTIDAGMQAHAEKAVRNKMAALQRTFDAHWKGRNPWGRDANFLQEAMRRTDRYKKAKANGKTDAEIIEAFREERPMSVFSWQGTSQRNMSPMDSLAYYQKFLNAGLLSMDPYTGEIKAWVGGINHHVFKYDHVRSKRQVGSTFKPIVYAAALERGVAPCTWFPNERITYPEYDDWSPRNASEQYGGEYTMRGGLAHSVNTVSAQVMMKTGVNKVVDLAERMGIQSEIPQVPALALGVADLSLLEMVNAYATIANQGYRVEPVYISKITDRSGKVLREHRNDSHLKRAISKSNAAIMLHLMQGVVEEGSAAKLRTQFGLQMDIAGKTGTTQDHADGWFIGITPNLVTGVWVGAESPKVRFRTLALGQGSNTALPIWGDFTKRVAVDPAYVGYYKSQFPELSPYLQTLVDCASFREEPPHKGFFDRLFDNVGEKVKDTFKDWKEERKKRREERKRERKERRGE</sequence>
<evidence type="ECO:0000256" key="14">
    <source>
        <dbReference type="ARBA" id="ARBA00023268"/>
    </source>
</evidence>
<evidence type="ECO:0000256" key="18">
    <source>
        <dbReference type="SAM" id="Phobius"/>
    </source>
</evidence>
<dbReference type="GO" id="GO:0008360">
    <property type="term" value="P:regulation of cell shape"/>
    <property type="evidence" value="ECO:0007669"/>
    <property type="project" value="UniProtKB-KW"/>
</dbReference>
<proteinExistence type="inferred from homology"/>
<dbReference type="Gene3D" id="3.40.710.10">
    <property type="entry name" value="DD-peptidase/beta-lactamase superfamily"/>
    <property type="match status" value="2"/>
</dbReference>
<dbReference type="GO" id="GO:0008955">
    <property type="term" value="F:peptidoglycan glycosyltransferase activity"/>
    <property type="evidence" value="ECO:0007669"/>
    <property type="project" value="UniProtKB-EC"/>
</dbReference>
<evidence type="ECO:0000313" key="22">
    <source>
        <dbReference type="Proteomes" id="UP000474777"/>
    </source>
</evidence>
<dbReference type="Gene3D" id="1.10.3810.10">
    <property type="entry name" value="Biosynthetic peptidoglycan transglycosylase-like"/>
    <property type="match status" value="1"/>
</dbReference>
<evidence type="ECO:0000256" key="17">
    <source>
        <dbReference type="ARBA" id="ARBA00049902"/>
    </source>
</evidence>
<accession>A0A6B3LVY1</accession>
<evidence type="ECO:0000256" key="12">
    <source>
        <dbReference type="ARBA" id="ARBA00022984"/>
    </source>
</evidence>
<dbReference type="EMBL" id="JAAGWD010000003">
    <property type="protein sequence ID" value="NEM97591.1"/>
    <property type="molecule type" value="Genomic_DNA"/>
</dbReference>
<evidence type="ECO:0000256" key="8">
    <source>
        <dbReference type="ARBA" id="ARBA00022676"/>
    </source>
</evidence>
<dbReference type="InterPro" id="IPR050396">
    <property type="entry name" value="Glycosyltr_51/Transpeptidase"/>
</dbReference>
<evidence type="ECO:0000256" key="9">
    <source>
        <dbReference type="ARBA" id="ARBA00022679"/>
    </source>
</evidence>
<evidence type="ECO:0000256" key="7">
    <source>
        <dbReference type="ARBA" id="ARBA00022670"/>
    </source>
</evidence>
<evidence type="ECO:0000259" key="20">
    <source>
        <dbReference type="Pfam" id="PF00912"/>
    </source>
</evidence>
<dbReference type="GO" id="GO:0005886">
    <property type="term" value="C:plasma membrane"/>
    <property type="evidence" value="ECO:0007669"/>
    <property type="project" value="UniProtKB-SubCell"/>
</dbReference>
<keyword evidence="13 18" id="KW-0472">Membrane</keyword>
<reference evidence="21 22" key="1">
    <citation type="submission" date="2020-02" db="EMBL/GenBank/DDBJ databases">
        <authorList>
            <person name="Kim M.K."/>
        </authorList>
    </citation>
    <scope>NUCLEOTIDE SEQUENCE [LARGE SCALE GENOMIC DNA]</scope>
    <source>
        <strain evidence="21 22">BT327</strain>
    </source>
</reference>
<dbReference type="GO" id="GO:0009002">
    <property type="term" value="F:serine-type D-Ala-D-Ala carboxypeptidase activity"/>
    <property type="evidence" value="ECO:0007669"/>
    <property type="project" value="UniProtKB-EC"/>
</dbReference>
<keyword evidence="5" id="KW-1003">Cell membrane</keyword>
<keyword evidence="10" id="KW-0378">Hydrolase</keyword>
<evidence type="ECO:0000256" key="6">
    <source>
        <dbReference type="ARBA" id="ARBA00022645"/>
    </source>
</evidence>
<evidence type="ECO:0000256" key="1">
    <source>
        <dbReference type="ARBA" id="ARBA00004236"/>
    </source>
</evidence>
<keyword evidence="12" id="KW-0573">Peptidoglycan synthesis</keyword>
<dbReference type="InterPro" id="IPR036950">
    <property type="entry name" value="PBP_transglycosylase"/>
</dbReference>
<evidence type="ECO:0000256" key="15">
    <source>
        <dbReference type="ARBA" id="ARBA00023316"/>
    </source>
</evidence>
<evidence type="ECO:0000256" key="5">
    <source>
        <dbReference type="ARBA" id="ARBA00022475"/>
    </source>
</evidence>
<evidence type="ECO:0000259" key="19">
    <source>
        <dbReference type="Pfam" id="PF00905"/>
    </source>
</evidence>
<keyword evidence="7" id="KW-0645">Protease</keyword>
<evidence type="ECO:0000313" key="21">
    <source>
        <dbReference type="EMBL" id="NEM97591.1"/>
    </source>
</evidence>
<evidence type="ECO:0000256" key="10">
    <source>
        <dbReference type="ARBA" id="ARBA00022801"/>
    </source>
</evidence>
<name>A0A6B3LVY1_9BACT</name>
<organism evidence="21 22">
    <name type="scientific">Pontibacter burrus</name>
    <dbReference type="NCBI Taxonomy" id="2704466"/>
    <lineage>
        <taxon>Bacteria</taxon>
        <taxon>Pseudomonadati</taxon>
        <taxon>Bacteroidota</taxon>
        <taxon>Cytophagia</taxon>
        <taxon>Cytophagales</taxon>
        <taxon>Hymenobacteraceae</taxon>
        <taxon>Pontibacter</taxon>
    </lineage>
</organism>
<dbReference type="RefSeq" id="WP_163914125.1">
    <property type="nucleotide sequence ID" value="NZ_JAAGWD010000003.1"/>
</dbReference>
<keyword evidence="18" id="KW-0812">Transmembrane</keyword>
<dbReference type="Pfam" id="PF00912">
    <property type="entry name" value="Transgly"/>
    <property type="match status" value="1"/>
</dbReference>
<dbReference type="SUPFAM" id="SSF56601">
    <property type="entry name" value="beta-lactamase/transpeptidase-like"/>
    <property type="match status" value="1"/>
</dbReference>